<dbReference type="InterPro" id="IPR036977">
    <property type="entry name" value="DNA_primase_Znf_CHC2"/>
</dbReference>
<dbReference type="GO" id="GO:0006260">
    <property type="term" value="P:DNA replication"/>
    <property type="evidence" value="ECO:0007669"/>
    <property type="project" value="InterPro"/>
</dbReference>
<dbReference type="EMBL" id="CP051682">
    <property type="protein sequence ID" value="QJD95960.1"/>
    <property type="molecule type" value="Genomic_DNA"/>
</dbReference>
<dbReference type="GO" id="GO:0008270">
    <property type="term" value="F:zinc ion binding"/>
    <property type="evidence" value="ECO:0007669"/>
    <property type="project" value="InterPro"/>
</dbReference>
<sequence length="313" mass="35163">MSVHSLVQALKAGGSLITLLDRLGYRPVREHGKEAMYLSMLRDNDTQPSFSVNDKLGVWFDHGTGKGGNIIDFGIAYWPLLSFGEVVAKLQATLSGERLLPREKRPRLAVQTPAYRVYETKPLGTHPAITAYLESRGILSAARPFLREVYYQIEDGRGGRRKYFAAGWQNELQSWEVRNRFFKGCLGPKAISFLPGHTRKLAVFEGFMDFLSWKTDHPAADHSIFVLNSATLLREGIRKAVTFPVIDLYLDRDPAGTLATREFIRRLPYAADRSDVYAGYKDYNDKRVPGLQQAAAQLSPAHPSDKPRVPPGR</sequence>
<organism evidence="1 2">
    <name type="scientific">Mucilaginibacter robiniae</name>
    <dbReference type="NCBI Taxonomy" id="2728022"/>
    <lineage>
        <taxon>Bacteria</taxon>
        <taxon>Pseudomonadati</taxon>
        <taxon>Bacteroidota</taxon>
        <taxon>Sphingobacteriia</taxon>
        <taxon>Sphingobacteriales</taxon>
        <taxon>Sphingobacteriaceae</taxon>
        <taxon>Mucilaginibacter</taxon>
    </lineage>
</organism>
<reference evidence="1 2" key="1">
    <citation type="submission" date="2020-04" db="EMBL/GenBank/DDBJ databases">
        <title>Genome sequencing of novel species.</title>
        <authorList>
            <person name="Heo J."/>
            <person name="Kim S.-J."/>
            <person name="Kim J.-S."/>
            <person name="Hong S.-B."/>
            <person name="Kwon S.-W."/>
        </authorList>
    </citation>
    <scope>NUCLEOTIDE SEQUENCE [LARGE SCALE GENOMIC DNA]</scope>
    <source>
        <strain evidence="1 2">F39-2</strain>
    </source>
</reference>
<evidence type="ECO:0008006" key="3">
    <source>
        <dbReference type="Google" id="ProtNLM"/>
    </source>
</evidence>
<protein>
    <recommendedName>
        <fullName evidence="3">Zinc finger CHC2-type domain-containing protein</fullName>
    </recommendedName>
</protein>
<dbReference type="Pfam" id="PF13155">
    <property type="entry name" value="Toprim_2"/>
    <property type="match status" value="1"/>
</dbReference>
<evidence type="ECO:0000313" key="2">
    <source>
        <dbReference type="Proteomes" id="UP000503278"/>
    </source>
</evidence>
<dbReference type="KEGG" id="mrob:HH214_08765"/>
<dbReference type="AlphaFoldDB" id="A0A7L5DXY2"/>
<name>A0A7L5DXY2_9SPHI</name>
<dbReference type="RefSeq" id="WP_169606966.1">
    <property type="nucleotide sequence ID" value="NZ_CP051682.1"/>
</dbReference>
<evidence type="ECO:0000313" key="1">
    <source>
        <dbReference type="EMBL" id="QJD95960.1"/>
    </source>
</evidence>
<dbReference type="Gene3D" id="3.40.1360.10">
    <property type="match status" value="1"/>
</dbReference>
<proteinExistence type="predicted"/>
<gene>
    <name evidence="1" type="ORF">HH214_08765</name>
</gene>
<dbReference type="Gene3D" id="3.90.580.10">
    <property type="entry name" value="Zinc finger, CHC2-type domain"/>
    <property type="match status" value="1"/>
</dbReference>
<dbReference type="SUPFAM" id="SSF57783">
    <property type="entry name" value="Zinc beta-ribbon"/>
    <property type="match status" value="1"/>
</dbReference>
<dbReference type="GO" id="GO:0003677">
    <property type="term" value="F:DNA binding"/>
    <property type="evidence" value="ECO:0007669"/>
    <property type="project" value="InterPro"/>
</dbReference>
<dbReference type="Proteomes" id="UP000503278">
    <property type="component" value="Chromosome"/>
</dbReference>
<dbReference type="SUPFAM" id="SSF56731">
    <property type="entry name" value="DNA primase core"/>
    <property type="match status" value="1"/>
</dbReference>
<keyword evidence="2" id="KW-1185">Reference proteome</keyword>
<accession>A0A7L5DXY2</accession>